<dbReference type="SUPFAM" id="SSF53223">
    <property type="entry name" value="Aminoacid dehydrogenase-like, N-terminal domain"/>
    <property type="match status" value="1"/>
</dbReference>
<evidence type="ECO:0000259" key="10">
    <source>
        <dbReference type="Pfam" id="PF08501"/>
    </source>
</evidence>
<feature type="binding site" evidence="8">
    <location>
        <position position="64"/>
    </location>
    <ligand>
        <name>shikimate</name>
        <dbReference type="ChEBI" id="CHEBI:36208"/>
    </ligand>
</feature>
<feature type="binding site" evidence="8">
    <location>
        <begin position="154"/>
        <end position="159"/>
    </location>
    <ligand>
        <name>NADP(+)</name>
        <dbReference type="ChEBI" id="CHEBI:58349"/>
    </ligand>
</feature>
<dbReference type="HAMAP" id="MF_00222">
    <property type="entry name" value="Shikimate_DH_AroE"/>
    <property type="match status" value="1"/>
</dbReference>
<feature type="domain" description="SDH C-terminal" evidence="11">
    <location>
        <begin position="242"/>
        <end position="272"/>
    </location>
</feature>
<sequence>MEKIDQYAVFGNPVKHSKSPQIHAAFAAQSGQQLHYRAHKVELGRFADAAGQFFHNDGKGLNITVPFKLDAYEFADELSGRARRAGAVNTLAKGEDDRIYGDNTDGVGMVRDIHDNLGWEISGRRVLILGAGGAVRGILGPLLKQRPEHIVIANRTVAKAEKLAEIFNELGDVRGTCYEALDGGQYDLIINGTSASMSGDLPPLPSQILSSEGCAYDMMYGAEPTPFMRWAAAETAWAVSDGLGMLVEQAAESFCIWRGIRPDTKPVIEAIRQSLAA</sequence>
<evidence type="ECO:0000256" key="5">
    <source>
        <dbReference type="ARBA" id="ARBA00023002"/>
    </source>
</evidence>
<dbReference type="Gene3D" id="3.40.50.10860">
    <property type="entry name" value="Leucine Dehydrogenase, chain A, domain 1"/>
    <property type="match status" value="1"/>
</dbReference>
<dbReference type="PANTHER" id="PTHR21089">
    <property type="entry name" value="SHIKIMATE DEHYDROGENASE"/>
    <property type="match status" value="1"/>
</dbReference>
<evidence type="ECO:0000256" key="2">
    <source>
        <dbReference type="ARBA" id="ARBA00012962"/>
    </source>
</evidence>
<feature type="binding site" evidence="8">
    <location>
        <position position="89"/>
    </location>
    <ligand>
        <name>shikimate</name>
        <dbReference type="ChEBI" id="CHEBI:36208"/>
    </ligand>
</feature>
<keyword evidence="5 8" id="KW-0560">Oxidoreductase</keyword>
<protein>
    <recommendedName>
        <fullName evidence="2 8">Shikimate dehydrogenase (NADP(+))</fullName>
        <shortName evidence="8">SDH</shortName>
        <ecNumber evidence="2 8">1.1.1.25</ecNumber>
    </recommendedName>
</protein>
<evidence type="ECO:0000256" key="7">
    <source>
        <dbReference type="ARBA" id="ARBA00049442"/>
    </source>
</evidence>
<dbReference type="InterPro" id="IPR013708">
    <property type="entry name" value="Shikimate_DH-bd_N"/>
</dbReference>
<evidence type="ECO:0000256" key="6">
    <source>
        <dbReference type="ARBA" id="ARBA00023141"/>
    </source>
</evidence>
<evidence type="ECO:0000313" key="13">
    <source>
        <dbReference type="Proteomes" id="UP000765845"/>
    </source>
</evidence>
<evidence type="ECO:0000256" key="8">
    <source>
        <dbReference type="HAMAP-Rule" id="MF_00222"/>
    </source>
</evidence>
<evidence type="ECO:0000259" key="11">
    <source>
        <dbReference type="Pfam" id="PF18317"/>
    </source>
</evidence>
<feature type="active site" description="Proton acceptor" evidence="8">
    <location>
        <position position="68"/>
    </location>
</feature>
<comment type="subunit">
    <text evidence="8">Homodimer.</text>
</comment>
<keyword evidence="3 8" id="KW-0028">Amino-acid biosynthesis</keyword>
<keyword evidence="13" id="KW-1185">Reference proteome</keyword>
<feature type="binding site" evidence="8">
    <location>
        <begin position="130"/>
        <end position="134"/>
    </location>
    <ligand>
        <name>NADP(+)</name>
        <dbReference type="ChEBI" id="CHEBI:58349"/>
    </ligand>
</feature>
<dbReference type="Pfam" id="PF18317">
    <property type="entry name" value="SDH_C"/>
    <property type="match status" value="1"/>
</dbReference>
<dbReference type="NCBIfam" id="TIGR00507">
    <property type="entry name" value="aroE"/>
    <property type="match status" value="1"/>
</dbReference>
<dbReference type="InterPro" id="IPR022893">
    <property type="entry name" value="Shikimate_DH_fam"/>
</dbReference>
<comment type="catalytic activity">
    <reaction evidence="7 8">
        <text>shikimate + NADP(+) = 3-dehydroshikimate + NADPH + H(+)</text>
        <dbReference type="Rhea" id="RHEA:17737"/>
        <dbReference type="ChEBI" id="CHEBI:15378"/>
        <dbReference type="ChEBI" id="CHEBI:16630"/>
        <dbReference type="ChEBI" id="CHEBI:36208"/>
        <dbReference type="ChEBI" id="CHEBI:57783"/>
        <dbReference type="ChEBI" id="CHEBI:58349"/>
        <dbReference type="EC" id="1.1.1.25"/>
    </reaction>
</comment>
<name>A0ABX1GIQ1_9GAMM</name>
<feature type="binding site" evidence="8">
    <location>
        <position position="218"/>
    </location>
    <ligand>
        <name>NADP(+)</name>
        <dbReference type="ChEBI" id="CHEBI:58349"/>
    </ligand>
</feature>
<evidence type="ECO:0000256" key="4">
    <source>
        <dbReference type="ARBA" id="ARBA00022857"/>
    </source>
</evidence>
<dbReference type="CDD" id="cd01065">
    <property type="entry name" value="NAD_bind_Shikimate_DH"/>
    <property type="match status" value="1"/>
</dbReference>
<comment type="pathway">
    <text evidence="1 8">Metabolic intermediate biosynthesis; chorismate biosynthesis; chorismate from D-erythrose 4-phosphate and phosphoenolpyruvate: step 4/7.</text>
</comment>
<evidence type="ECO:0000259" key="9">
    <source>
        <dbReference type="Pfam" id="PF01488"/>
    </source>
</evidence>
<proteinExistence type="inferred from homology"/>
<dbReference type="SUPFAM" id="SSF51735">
    <property type="entry name" value="NAD(P)-binding Rossmann-fold domains"/>
    <property type="match status" value="1"/>
</dbReference>
<dbReference type="InterPro" id="IPR041121">
    <property type="entry name" value="SDH_C"/>
</dbReference>
<dbReference type="Pfam" id="PF01488">
    <property type="entry name" value="Shikimate_DH"/>
    <property type="match status" value="1"/>
</dbReference>
<feature type="binding site" evidence="8">
    <location>
        <position position="105"/>
    </location>
    <ligand>
        <name>shikimate</name>
        <dbReference type="ChEBI" id="CHEBI:36208"/>
    </ligand>
</feature>
<dbReference type="InterPro" id="IPR006151">
    <property type="entry name" value="Shikm_DH/Glu-tRNA_Rdtase"/>
</dbReference>
<feature type="binding site" evidence="8">
    <location>
        <begin position="17"/>
        <end position="19"/>
    </location>
    <ligand>
        <name>shikimate</name>
        <dbReference type="ChEBI" id="CHEBI:36208"/>
    </ligand>
</feature>
<accession>A0ABX1GIQ1</accession>
<comment type="function">
    <text evidence="8">Involved in the biosynthesis of the chorismate, which leads to the biosynthesis of aromatic amino acids. Catalyzes the reversible NADPH linked reduction of 3-dehydroshikimate (DHSA) to yield shikimate (SA).</text>
</comment>
<comment type="similarity">
    <text evidence="8">Belongs to the shikimate dehydrogenase family.</text>
</comment>
<feature type="domain" description="Quinate/shikimate 5-dehydrogenase/glutamyl-tRNA reductase" evidence="9">
    <location>
        <begin position="120"/>
        <end position="170"/>
    </location>
</feature>
<feature type="binding site" evidence="8">
    <location>
        <position position="242"/>
    </location>
    <ligand>
        <name>NADP(+)</name>
        <dbReference type="ChEBI" id="CHEBI:58349"/>
    </ligand>
</feature>
<evidence type="ECO:0000313" key="12">
    <source>
        <dbReference type="EMBL" id="NKI18322.1"/>
    </source>
</evidence>
<reference evidence="12 13" key="1">
    <citation type="submission" date="2020-04" db="EMBL/GenBank/DDBJ databases">
        <authorList>
            <person name="Yoon J."/>
        </authorList>
    </citation>
    <scope>NUCLEOTIDE SEQUENCE [LARGE SCALE GENOMIC DNA]</scope>
    <source>
        <strain evidence="12 13">KMU-166</strain>
    </source>
</reference>
<evidence type="ECO:0000256" key="1">
    <source>
        <dbReference type="ARBA" id="ARBA00004871"/>
    </source>
</evidence>
<keyword evidence="4 8" id="KW-0521">NADP</keyword>
<dbReference type="GO" id="GO:0004764">
    <property type="term" value="F:shikimate 3-dehydrogenase (NADP+) activity"/>
    <property type="evidence" value="ECO:0007669"/>
    <property type="project" value="UniProtKB-EC"/>
</dbReference>
<dbReference type="EC" id="1.1.1.25" evidence="2 8"/>
<feature type="domain" description="Shikimate dehydrogenase substrate binding N-terminal" evidence="10">
    <location>
        <begin position="9"/>
        <end position="91"/>
    </location>
</feature>
<dbReference type="PANTHER" id="PTHR21089:SF1">
    <property type="entry name" value="BIFUNCTIONAL 3-DEHYDROQUINATE DEHYDRATASE_SHIKIMATE DEHYDROGENASE, CHLOROPLASTIC"/>
    <property type="match status" value="1"/>
</dbReference>
<dbReference type="NCBIfam" id="NF001310">
    <property type="entry name" value="PRK00258.1-2"/>
    <property type="match status" value="1"/>
</dbReference>
<dbReference type="Proteomes" id="UP000765845">
    <property type="component" value="Unassembled WGS sequence"/>
</dbReference>
<dbReference type="InterPro" id="IPR036291">
    <property type="entry name" value="NAD(P)-bd_dom_sf"/>
</dbReference>
<dbReference type="InterPro" id="IPR011342">
    <property type="entry name" value="Shikimate_DH"/>
</dbReference>
<feature type="binding site" evidence="8">
    <location>
        <position position="220"/>
    </location>
    <ligand>
        <name>shikimate</name>
        <dbReference type="ChEBI" id="CHEBI:36208"/>
    </ligand>
</feature>
<organism evidence="12 13">
    <name type="scientific">Spongiibacter thalassae</name>
    <dbReference type="NCBI Taxonomy" id="2721624"/>
    <lineage>
        <taxon>Bacteria</taxon>
        <taxon>Pseudomonadati</taxon>
        <taxon>Pseudomonadota</taxon>
        <taxon>Gammaproteobacteria</taxon>
        <taxon>Cellvibrionales</taxon>
        <taxon>Spongiibacteraceae</taxon>
        <taxon>Spongiibacter</taxon>
    </lineage>
</organism>
<comment type="caution">
    <text evidence="8">Lacks conserved residue(s) required for the propagation of feature annotation.</text>
</comment>
<dbReference type="Pfam" id="PF08501">
    <property type="entry name" value="Shikimate_dh_N"/>
    <property type="match status" value="1"/>
</dbReference>
<dbReference type="Gene3D" id="3.40.50.720">
    <property type="entry name" value="NAD(P)-binding Rossmann-like Domain"/>
    <property type="match status" value="1"/>
</dbReference>
<dbReference type="RefSeq" id="WP_168450838.1">
    <property type="nucleotide sequence ID" value="NZ_JAAWWK010000004.1"/>
</dbReference>
<gene>
    <name evidence="8 12" type="primary">aroE</name>
    <name evidence="12" type="ORF">HCU74_12975</name>
</gene>
<dbReference type="InterPro" id="IPR046346">
    <property type="entry name" value="Aminoacid_DH-like_N_sf"/>
</dbReference>
<comment type="caution">
    <text evidence="12">The sequence shown here is derived from an EMBL/GenBank/DDBJ whole genome shotgun (WGS) entry which is preliminary data.</text>
</comment>
<dbReference type="EMBL" id="JAAWWK010000004">
    <property type="protein sequence ID" value="NKI18322.1"/>
    <property type="molecule type" value="Genomic_DNA"/>
</dbReference>
<evidence type="ECO:0000256" key="3">
    <source>
        <dbReference type="ARBA" id="ARBA00022605"/>
    </source>
</evidence>
<keyword evidence="6 8" id="KW-0057">Aromatic amino acid biosynthesis</keyword>
<feature type="binding site" evidence="8">
    <location>
        <position position="249"/>
    </location>
    <ligand>
        <name>shikimate</name>
        <dbReference type="ChEBI" id="CHEBI:36208"/>
    </ligand>
</feature>